<dbReference type="Proteomes" id="UP001236663">
    <property type="component" value="Unassembled WGS sequence"/>
</dbReference>
<dbReference type="InterPro" id="IPR038417">
    <property type="entry name" value="Alpga-gal_N_sf"/>
</dbReference>
<evidence type="ECO:0008006" key="4">
    <source>
        <dbReference type="Google" id="ProtNLM"/>
    </source>
</evidence>
<feature type="signal peptide" evidence="1">
    <location>
        <begin position="1"/>
        <end position="20"/>
    </location>
</feature>
<dbReference type="Gene3D" id="2.70.98.60">
    <property type="entry name" value="alpha-galactosidase from lactobacil brevis"/>
    <property type="match status" value="1"/>
</dbReference>
<keyword evidence="1" id="KW-0732">Signal</keyword>
<organism evidence="2 3">
    <name type="scientific">Cyclobacterium jeungdonense</name>
    <dbReference type="NCBI Taxonomy" id="708087"/>
    <lineage>
        <taxon>Bacteria</taxon>
        <taxon>Pseudomonadati</taxon>
        <taxon>Bacteroidota</taxon>
        <taxon>Cytophagia</taxon>
        <taxon>Cytophagales</taxon>
        <taxon>Cyclobacteriaceae</taxon>
        <taxon>Cyclobacterium</taxon>
    </lineage>
</organism>
<evidence type="ECO:0000313" key="2">
    <source>
        <dbReference type="EMBL" id="MDN3686241.1"/>
    </source>
</evidence>
<evidence type="ECO:0000256" key="1">
    <source>
        <dbReference type="SAM" id="SignalP"/>
    </source>
</evidence>
<comment type="caution">
    <text evidence="2">The sequence shown here is derived from an EMBL/GenBank/DDBJ whole genome shotgun (WGS) entry which is preliminary data.</text>
</comment>
<feature type="chain" id="PRO_5047177931" description="Alpha-galactosidase" evidence="1">
    <location>
        <begin position="21"/>
        <end position="941"/>
    </location>
</feature>
<reference evidence="3" key="1">
    <citation type="journal article" date="2019" name="Int. J. Syst. Evol. Microbiol.">
        <title>The Global Catalogue of Microorganisms (GCM) 10K type strain sequencing project: providing services to taxonomists for standard genome sequencing and annotation.</title>
        <authorList>
            <consortium name="The Broad Institute Genomics Platform"/>
            <consortium name="The Broad Institute Genome Sequencing Center for Infectious Disease"/>
            <person name="Wu L."/>
            <person name="Ma J."/>
        </authorList>
    </citation>
    <scope>NUCLEOTIDE SEQUENCE [LARGE SCALE GENOMIC DNA]</scope>
    <source>
        <strain evidence="3">CECT 7706</strain>
    </source>
</reference>
<proteinExistence type="predicted"/>
<dbReference type="EMBL" id="JAUFQS010000001">
    <property type="protein sequence ID" value="MDN3686241.1"/>
    <property type="molecule type" value="Genomic_DNA"/>
</dbReference>
<gene>
    <name evidence="2" type="ORF">QWZ15_00245</name>
</gene>
<keyword evidence="3" id="KW-1185">Reference proteome</keyword>
<evidence type="ECO:0000313" key="3">
    <source>
        <dbReference type="Proteomes" id="UP001236663"/>
    </source>
</evidence>
<protein>
    <recommendedName>
        <fullName evidence="4">Alpha-galactosidase</fullName>
    </recommendedName>
</protein>
<accession>A0ABT8C1L6</accession>
<dbReference type="RefSeq" id="WP_163385792.1">
    <property type="nucleotide sequence ID" value="NZ_JAUFQS010000001.1"/>
</dbReference>
<sequence>MNRTFFIILISLAGSMLGHAQVGTSHVTKLPASAESDWLLYRSNQPARVQTDKDGHLVLTNGLVSRTFATAPNGATIGLEHLQTGESFLRSVRPEAEIQLNGIPFEVGGLIGQPIHNYLLPEWVASMKANPGAFKLVAHTVENTKARFAWKKREEWMPKDIPWPAPGKELVFSYQLDEEAVRILLERSIADQSRETLFGDSFDTMHNNWKRVESEAHTRNSFINEGKAGEIMALANTAVYAQQPVLPGTRVLLAKINPGTDKGSSWGPGLGLVFSDKVIKLNLRPGNNEIGFFDGQQELRVSGLESGKPVWLRMELGDGQLLASWSYDKSNWQPVGETPLQQDPQGVRIGKMDATGNNSDHSEKGELGRSKIEEFFMLGEIAPSAKAAGLESYQYLLDISVHVHYELYDGLPVFSKWITLENNSEKPVTVNSFTSEILAVTEPESTVDSRDQWMLPNLTIETDYNFGGMTSENVLRSSIEWKPDPQYKTQVNYERTMPVLLEVSPKYGPEQELQPGNSFSSYRVWELLHDSWDRERKGLEHRRMMRSLAPWVTENPILMHVRSADTEAVKKAIDQSSEVGFEMVIMTFGSGFNAEDASVENLDRMKGLADYAHSKGIALGGYSLLASRRVGGGNDVVMPEGMTPRFGNSPCLESEWGHDYFETLYNLYSTTGLDILEHDGSYPGDVCAATDHPGHKGLADSQWNQYRRIAEFYQWARSRGIYLNVPDYYFLAGSNKTGMGYRETNWSLPRAQQEIIERQNIYDGTWTKTPSMGWMFVPLVQYHGGGEAATIEPLKAHLPHYEQRLANLFGAGVQACYRGPQLYDAPETKALVEKWVGFYKVHREVLDADIIHLRRPDGRDWDGILHVNPKGEKKGLLMLYNPLNEEITRTIQVPVYYTGLHEAVLLEDQWGNSQTVAVNRDFSLSVKVTIPERGYRYFVLK</sequence>
<name>A0ABT8C1L6_9BACT</name>